<protein>
    <submittedName>
        <fullName evidence="1">Uncharacterized protein</fullName>
    </submittedName>
</protein>
<reference evidence="1 2" key="1">
    <citation type="submission" date="2016-10" db="EMBL/GenBank/DDBJ databases">
        <authorList>
            <person name="Varghese N."/>
            <person name="Submissions S."/>
        </authorList>
    </citation>
    <scope>NUCLEOTIDE SEQUENCE [LARGE SCALE GENOMIC DNA]</scope>
    <source>
        <strain evidence="1 2">DSM 16643</strain>
    </source>
</reference>
<dbReference type="EMBL" id="FMXB01000003">
    <property type="protein sequence ID" value="SDA42424.1"/>
    <property type="molecule type" value="Genomic_DNA"/>
</dbReference>
<sequence length="508" mass="60244">MDEYDLLVKKGNIGIYNSCEVTELVIMESDKIYNLYTICVFQEKNVNPEKHKYNRGFCNKIKIDDKHYIGIFQYELKLTEIKENFKKLIKEYKWISNREGEYSIKDKDLRRLNKQFIPTIEENRLNHILKNNFYSGSYILEFFDEKKHFEFLTKDEEQFEKISKKINKHLPINLFKVRDRLGNFIFQFPVNIVNIKTKVASDSWDSLNFNLHWHPLIKDKYPDCILEVDSLLDNNHIGNAFEEYSKNDSQVVLTGNVDSLVNVKIWRKNPKLILYYDSSYYTKSIGVSISIGGLNVRYFMNDDEKVFINLYSKDFESSVENQKYYQYIENSMGIKEKELLEKTLSFKQYTPFKDKLEGIGDLRRLIRENGNNGVYLWDPFLSFKDIVNTLFYCPYESVALKALGSKKLNKDELNNQKNLFSNLNSNFKGLNLEFRIQESKKAHDRFLIFPGNSKKYEQPKVYSLGTSLNSFGRNYHILQEVLHPQAVVIVFDKIWEESKENSIWKYPE</sequence>
<dbReference type="NCBIfam" id="NF040700">
    <property type="entry name" value="VPA1262_N_dom"/>
    <property type="match status" value="1"/>
</dbReference>
<dbReference type="AlphaFoldDB" id="A0A1G5V9C4"/>
<dbReference type="Proteomes" id="UP000323439">
    <property type="component" value="Unassembled WGS sequence"/>
</dbReference>
<name>A0A1G5V9C4_9EURY</name>
<dbReference type="OrthoDB" id="81706at2157"/>
<organism evidence="1 2">
    <name type="scientific">Methanobrevibacter millerae</name>
    <dbReference type="NCBI Taxonomy" id="230361"/>
    <lineage>
        <taxon>Archaea</taxon>
        <taxon>Methanobacteriati</taxon>
        <taxon>Methanobacteriota</taxon>
        <taxon>Methanomada group</taxon>
        <taxon>Methanobacteria</taxon>
        <taxon>Methanobacteriales</taxon>
        <taxon>Methanobacteriaceae</taxon>
        <taxon>Methanobrevibacter</taxon>
    </lineage>
</organism>
<keyword evidence="2" id="KW-1185">Reference proteome</keyword>
<evidence type="ECO:0000313" key="2">
    <source>
        <dbReference type="Proteomes" id="UP000323439"/>
    </source>
</evidence>
<proteinExistence type="predicted"/>
<gene>
    <name evidence="1" type="ORF">SAMN02910315_00445</name>
</gene>
<accession>A0A1G5V9C4</accession>
<dbReference type="RefSeq" id="WP_149731085.1">
    <property type="nucleotide sequence ID" value="NZ_FMXB01000003.1"/>
</dbReference>
<dbReference type="STRING" id="230361.sm9_1549"/>
<evidence type="ECO:0000313" key="1">
    <source>
        <dbReference type="EMBL" id="SDA42424.1"/>
    </source>
</evidence>